<protein>
    <submittedName>
        <fullName evidence="2">Uncharacterized protein</fullName>
    </submittedName>
</protein>
<organism evidence="2 3">
    <name type="scientific">Opisthorchis viverrini</name>
    <name type="common">Southeast Asian liver fluke</name>
    <dbReference type="NCBI Taxonomy" id="6198"/>
    <lineage>
        <taxon>Eukaryota</taxon>
        <taxon>Metazoa</taxon>
        <taxon>Spiralia</taxon>
        <taxon>Lophotrochozoa</taxon>
        <taxon>Platyhelminthes</taxon>
        <taxon>Trematoda</taxon>
        <taxon>Digenea</taxon>
        <taxon>Opisthorchiida</taxon>
        <taxon>Opisthorchiata</taxon>
        <taxon>Opisthorchiidae</taxon>
        <taxon>Opisthorchis</taxon>
    </lineage>
</organism>
<dbReference type="Proteomes" id="UP000054324">
    <property type="component" value="Unassembled WGS sequence"/>
</dbReference>
<evidence type="ECO:0000313" key="2">
    <source>
        <dbReference type="EMBL" id="KER33486.1"/>
    </source>
</evidence>
<dbReference type="OrthoDB" id="410104at2759"/>
<sequence length="223" mass="24714">MLLDVQSLNTPLTIQGEALEVVEHFTYLGSCISSDCSVTDEVNARICKARAAFANLRHLWRQNGLSLNLKGCLGDLAVSQTLYFLLVAWQLGTERVLQIWQCSEPLASVRGSNPDTAIGYALMMSSNKSKTRVQCFPLRSYKRQLSAVLPTWGGPPPSKVEGPRKPGSHKAKKRTNEWQLLEPPEQDADKSSEDSVKILVHKPPQPFQQTTILTSRLALNTIS</sequence>
<name>A0A075A292_OPIVI</name>
<dbReference type="GeneID" id="20314791"/>
<dbReference type="RefSeq" id="XP_009162695.1">
    <property type="nucleotide sequence ID" value="XM_009164431.1"/>
</dbReference>
<keyword evidence="3" id="KW-1185">Reference proteome</keyword>
<reference evidence="2 3" key="1">
    <citation type="submission" date="2013-11" db="EMBL/GenBank/DDBJ databases">
        <title>Opisthorchis viverrini - life in the bile duct.</title>
        <authorList>
            <person name="Young N.D."/>
            <person name="Nagarajan N."/>
            <person name="Lin S.J."/>
            <person name="Korhonen P.K."/>
            <person name="Jex A.R."/>
            <person name="Hall R.S."/>
            <person name="Safavi-Hemami H."/>
            <person name="Kaewkong W."/>
            <person name="Bertrand D."/>
            <person name="Gao S."/>
            <person name="Seet Q."/>
            <person name="Wongkham S."/>
            <person name="Teh B.T."/>
            <person name="Wongkham C."/>
            <person name="Intapan P.M."/>
            <person name="Maleewong W."/>
            <person name="Yang X."/>
            <person name="Hu M."/>
            <person name="Wang Z."/>
            <person name="Hofmann A."/>
            <person name="Sternberg P.W."/>
            <person name="Tan P."/>
            <person name="Wang J."/>
            <person name="Gasser R.B."/>
        </authorList>
    </citation>
    <scope>NUCLEOTIDE SEQUENCE [LARGE SCALE GENOMIC DNA]</scope>
</reference>
<proteinExistence type="predicted"/>
<dbReference type="AlphaFoldDB" id="A0A075A292"/>
<accession>A0A075A292</accession>
<dbReference type="EMBL" id="KL596624">
    <property type="protein sequence ID" value="KER33486.1"/>
    <property type="molecule type" value="Genomic_DNA"/>
</dbReference>
<evidence type="ECO:0000313" key="3">
    <source>
        <dbReference type="Proteomes" id="UP000054324"/>
    </source>
</evidence>
<dbReference type="CTD" id="20314791"/>
<feature type="region of interest" description="Disordered" evidence="1">
    <location>
        <begin position="150"/>
        <end position="195"/>
    </location>
</feature>
<gene>
    <name evidence="2" type="ORF">T265_00603</name>
</gene>
<evidence type="ECO:0000256" key="1">
    <source>
        <dbReference type="SAM" id="MobiDB-lite"/>
    </source>
</evidence>
<dbReference type="KEGG" id="ovi:T265_00603"/>